<comment type="caution">
    <text evidence="1">The sequence shown here is derived from an EMBL/GenBank/DDBJ whole genome shotgun (WGS) entry which is preliminary data.</text>
</comment>
<dbReference type="InParanoid" id="A0A1Y2D606"/>
<proteinExistence type="predicted"/>
<sequence>MCSHVCRRFHGFGRKASFKKSHLFVAVQGYQMHITLRVPGETHSVAKAWRTSPGSPTPCFMTICAVPTCQPSQLDSKYRFKILLLSIMRNRVSRHVATCVLSSDIRGVVTRHPSSVCRLGYLRGNERGSSLVQRLCIKPTTWVFTGEWGQCTTGTCIWADY</sequence>
<dbReference type="EMBL" id="MCFJ01000032">
    <property type="protein sequence ID" value="ORY54713.1"/>
    <property type="molecule type" value="Genomic_DNA"/>
</dbReference>
<reference evidence="1 2" key="1">
    <citation type="submission" date="2016-07" db="EMBL/GenBank/DDBJ databases">
        <title>Pervasive Adenine N6-methylation of Active Genes in Fungi.</title>
        <authorList>
            <consortium name="DOE Joint Genome Institute"/>
            <person name="Mondo S.J."/>
            <person name="Dannebaum R.O."/>
            <person name="Kuo R.C."/>
            <person name="Labutti K."/>
            <person name="Haridas S."/>
            <person name="Kuo A."/>
            <person name="Salamov A."/>
            <person name="Ahrendt S.R."/>
            <person name="Lipzen A."/>
            <person name="Sullivan W."/>
            <person name="Andreopoulos W.B."/>
            <person name="Clum A."/>
            <person name="Lindquist E."/>
            <person name="Daum C."/>
            <person name="Ramamoorthy G.K."/>
            <person name="Gryganskyi A."/>
            <person name="Culley D."/>
            <person name="Magnuson J.K."/>
            <person name="James T.Y."/>
            <person name="O'Malley M.A."/>
            <person name="Stajich J.E."/>
            <person name="Spatafora J.W."/>
            <person name="Visel A."/>
            <person name="Grigoriev I.V."/>
        </authorList>
    </citation>
    <scope>NUCLEOTIDE SEQUENCE [LARGE SCALE GENOMIC DNA]</scope>
    <source>
        <strain evidence="1 2">CBS 129021</strain>
    </source>
</reference>
<dbReference type="RefSeq" id="XP_040709295.1">
    <property type="nucleotide sequence ID" value="XM_040853677.1"/>
</dbReference>
<accession>A0A1Y2D606</accession>
<dbReference type="Proteomes" id="UP000193689">
    <property type="component" value="Unassembled WGS sequence"/>
</dbReference>
<dbReference type="GeneID" id="63769889"/>
<protein>
    <submittedName>
        <fullName evidence="1">Uncharacterized protein</fullName>
    </submittedName>
</protein>
<name>A0A1Y2D606_9PEZI</name>
<gene>
    <name evidence="1" type="ORF">BCR38DRAFT_146971</name>
</gene>
<organism evidence="1 2">
    <name type="scientific">Pseudomassariella vexata</name>
    <dbReference type="NCBI Taxonomy" id="1141098"/>
    <lineage>
        <taxon>Eukaryota</taxon>
        <taxon>Fungi</taxon>
        <taxon>Dikarya</taxon>
        <taxon>Ascomycota</taxon>
        <taxon>Pezizomycotina</taxon>
        <taxon>Sordariomycetes</taxon>
        <taxon>Xylariomycetidae</taxon>
        <taxon>Amphisphaeriales</taxon>
        <taxon>Pseudomassariaceae</taxon>
        <taxon>Pseudomassariella</taxon>
    </lineage>
</organism>
<evidence type="ECO:0000313" key="2">
    <source>
        <dbReference type="Proteomes" id="UP000193689"/>
    </source>
</evidence>
<dbReference type="AlphaFoldDB" id="A0A1Y2D606"/>
<evidence type="ECO:0000313" key="1">
    <source>
        <dbReference type="EMBL" id="ORY54713.1"/>
    </source>
</evidence>
<keyword evidence="2" id="KW-1185">Reference proteome</keyword>